<feature type="binding site" evidence="7">
    <location>
        <position position="9"/>
    </location>
    <ligand>
        <name>a divalent metal cation</name>
        <dbReference type="ChEBI" id="CHEBI:60240"/>
    </ligand>
</feature>
<comment type="similarity">
    <text evidence="7 9">Belongs to the IspF family.</text>
</comment>
<organism evidence="11 12">
    <name type="scientific">Candidatus Gallitreponema excrementavium</name>
    <dbReference type="NCBI Taxonomy" id="2840840"/>
    <lineage>
        <taxon>Bacteria</taxon>
        <taxon>Pseudomonadati</taxon>
        <taxon>Spirochaetota</taxon>
        <taxon>Spirochaetia</taxon>
        <taxon>Spirochaetales</taxon>
        <taxon>Candidatus Gallitreponema</taxon>
    </lineage>
</organism>
<dbReference type="AlphaFoldDB" id="A0A9D9N245"/>
<dbReference type="GO" id="GO:0019288">
    <property type="term" value="P:isopentenyl diphosphate biosynthetic process, methylerythritol 4-phosphate pathway"/>
    <property type="evidence" value="ECO:0007669"/>
    <property type="project" value="UniProtKB-UniRule"/>
</dbReference>
<dbReference type="PROSITE" id="PS50293">
    <property type="entry name" value="TPR_REGION"/>
    <property type="match status" value="1"/>
</dbReference>
<dbReference type="SUPFAM" id="SSF48452">
    <property type="entry name" value="TPR-like"/>
    <property type="match status" value="1"/>
</dbReference>
<comment type="caution">
    <text evidence="7">Lacks conserved residue(s) required for the propagation of feature annotation.</text>
</comment>
<dbReference type="Pfam" id="PF00515">
    <property type="entry name" value="TPR_1"/>
    <property type="match status" value="1"/>
</dbReference>
<evidence type="ECO:0000256" key="1">
    <source>
        <dbReference type="ARBA" id="ARBA00000200"/>
    </source>
</evidence>
<evidence type="ECO:0000256" key="8">
    <source>
        <dbReference type="PROSITE-ProRule" id="PRU00339"/>
    </source>
</evidence>
<dbReference type="HAMAP" id="MF_00107">
    <property type="entry name" value="IspF"/>
    <property type="match status" value="1"/>
</dbReference>
<dbReference type="SMART" id="SM00028">
    <property type="entry name" value="TPR"/>
    <property type="match status" value="4"/>
</dbReference>
<dbReference type="SUPFAM" id="SSF69765">
    <property type="entry name" value="IpsF-like"/>
    <property type="match status" value="1"/>
</dbReference>
<dbReference type="CDD" id="cd00554">
    <property type="entry name" value="MECDP_synthase"/>
    <property type="match status" value="1"/>
</dbReference>
<feature type="binding site" evidence="7">
    <location>
        <position position="11"/>
    </location>
    <ligand>
        <name>a divalent metal cation</name>
        <dbReference type="ChEBI" id="CHEBI:60240"/>
    </ligand>
</feature>
<feature type="binding site" evidence="7">
    <location>
        <position position="43"/>
    </location>
    <ligand>
        <name>a divalent metal cation</name>
        <dbReference type="ChEBI" id="CHEBI:60240"/>
    </ligand>
</feature>
<comment type="function">
    <text evidence="7">Involved in the biosynthesis of isopentenyl diphosphate (IPP) and dimethylallyl diphosphate (DMAPP), two major building blocks of isoprenoid compounds. Catalyzes the conversion of 4-diphosphocytidyl-2-C-methyl-D-erythritol 2-phosphate (CDP-ME2P) to 2-C-methyl-D-erythritol 2,4-cyclodiphosphate (ME-CPP) with a corresponding release of cytidine 5-monophosphate (CMP).</text>
</comment>
<evidence type="ECO:0000313" key="11">
    <source>
        <dbReference type="EMBL" id="MBO8457385.1"/>
    </source>
</evidence>
<comment type="subunit">
    <text evidence="7">Homotrimer.</text>
</comment>
<feature type="binding site" evidence="7">
    <location>
        <position position="143"/>
    </location>
    <ligand>
        <name>4-CDP-2-C-methyl-D-erythritol 2-phosphate</name>
        <dbReference type="ChEBI" id="CHEBI:57919"/>
    </ligand>
</feature>
<comment type="pathway">
    <text evidence="2 7">Isoprenoid biosynthesis; isopentenyl diphosphate biosynthesis via DXP pathway; isopentenyl diphosphate from 1-deoxy-D-xylulose 5-phosphate: step 4/6.</text>
</comment>
<dbReference type="Pfam" id="PF02542">
    <property type="entry name" value="YgbB"/>
    <property type="match status" value="1"/>
</dbReference>
<dbReference type="InterPro" id="IPR020555">
    <property type="entry name" value="MECDP_synthase_CS"/>
</dbReference>
<dbReference type="PROSITE" id="PS50005">
    <property type="entry name" value="TPR"/>
    <property type="match status" value="2"/>
</dbReference>
<dbReference type="Proteomes" id="UP000823638">
    <property type="component" value="Unassembled WGS sequence"/>
</dbReference>
<dbReference type="InterPro" id="IPR019734">
    <property type="entry name" value="TPR_rpt"/>
</dbReference>
<accession>A0A9D9N245</accession>
<feature type="domain" description="2-C-methyl-D-erythritol 2,4-cyclodiphosphate synthase" evidence="10">
    <location>
        <begin position="2"/>
        <end position="155"/>
    </location>
</feature>
<feature type="site" description="Transition state stabilizer" evidence="7">
    <location>
        <position position="134"/>
    </location>
</feature>
<dbReference type="Gene3D" id="1.25.40.10">
    <property type="entry name" value="Tetratricopeptide repeat domain"/>
    <property type="match status" value="1"/>
</dbReference>
<dbReference type="NCBIfam" id="TIGR00151">
    <property type="entry name" value="ispF"/>
    <property type="match status" value="1"/>
</dbReference>
<feature type="binding site" evidence="7">
    <location>
        <begin position="57"/>
        <end position="59"/>
    </location>
    <ligand>
        <name>4-CDP-2-C-methyl-D-erythritol 2-phosphate</name>
        <dbReference type="ChEBI" id="CHEBI:57919"/>
    </ligand>
</feature>
<dbReference type="InterPro" id="IPR003526">
    <property type="entry name" value="MECDP_synthase"/>
</dbReference>
<dbReference type="PROSITE" id="PS01350">
    <property type="entry name" value="ISPF"/>
    <property type="match status" value="1"/>
</dbReference>
<evidence type="ECO:0000256" key="4">
    <source>
        <dbReference type="ARBA" id="ARBA00022723"/>
    </source>
</evidence>
<gene>
    <name evidence="7" type="primary">ispF</name>
    <name evidence="11" type="ORF">IAA81_04055</name>
</gene>
<feature type="binding site" evidence="7">
    <location>
        <begin position="35"/>
        <end position="36"/>
    </location>
    <ligand>
        <name>4-CDP-2-C-methyl-D-erythritol 2-phosphate</name>
        <dbReference type="ChEBI" id="CHEBI:57919"/>
    </ligand>
</feature>
<comment type="catalytic activity">
    <reaction evidence="1 7 9">
        <text>4-CDP-2-C-methyl-D-erythritol 2-phosphate = 2-C-methyl-D-erythritol 2,4-cyclic diphosphate + CMP</text>
        <dbReference type="Rhea" id="RHEA:23864"/>
        <dbReference type="ChEBI" id="CHEBI:57919"/>
        <dbReference type="ChEBI" id="CHEBI:58483"/>
        <dbReference type="ChEBI" id="CHEBI:60377"/>
        <dbReference type="EC" id="4.6.1.12"/>
    </reaction>
</comment>
<keyword evidence="8" id="KW-0802">TPR repeat</keyword>
<name>A0A9D9N245_9SPIR</name>
<keyword evidence="6 7" id="KW-0456">Lyase</keyword>
<reference evidence="11" key="2">
    <citation type="journal article" date="2021" name="PeerJ">
        <title>Extensive microbial diversity within the chicken gut microbiome revealed by metagenomics and culture.</title>
        <authorList>
            <person name="Gilroy R."/>
            <person name="Ravi A."/>
            <person name="Getino M."/>
            <person name="Pursley I."/>
            <person name="Horton D.L."/>
            <person name="Alikhan N.F."/>
            <person name="Baker D."/>
            <person name="Gharbi K."/>
            <person name="Hall N."/>
            <person name="Watson M."/>
            <person name="Adriaenssens E.M."/>
            <person name="Foster-Nyarko E."/>
            <person name="Jarju S."/>
            <person name="Secka A."/>
            <person name="Antonio M."/>
            <person name="Oren A."/>
            <person name="Chaudhuri R.R."/>
            <person name="La Ragione R."/>
            <person name="Hildebrand F."/>
            <person name="Pallen M.J."/>
        </authorList>
    </citation>
    <scope>NUCLEOTIDE SEQUENCE</scope>
    <source>
        <strain evidence="11">10532</strain>
    </source>
</reference>
<dbReference type="GO" id="GO:0016114">
    <property type="term" value="P:terpenoid biosynthetic process"/>
    <property type="evidence" value="ECO:0007669"/>
    <property type="project" value="InterPro"/>
</dbReference>
<dbReference type="PANTHER" id="PTHR43181:SF1">
    <property type="entry name" value="2-C-METHYL-D-ERYTHRITOL 2,4-CYCLODIPHOSPHATE SYNTHASE, CHLOROPLASTIC"/>
    <property type="match status" value="1"/>
</dbReference>
<feature type="repeat" description="TPR" evidence="8">
    <location>
        <begin position="288"/>
        <end position="321"/>
    </location>
</feature>
<evidence type="ECO:0000256" key="2">
    <source>
        <dbReference type="ARBA" id="ARBA00004709"/>
    </source>
</evidence>
<dbReference type="InterPro" id="IPR036571">
    <property type="entry name" value="MECDP_synthase_sf"/>
</dbReference>
<evidence type="ECO:0000313" key="12">
    <source>
        <dbReference type="Proteomes" id="UP000823638"/>
    </source>
</evidence>
<feature type="repeat" description="TPR" evidence="8">
    <location>
        <begin position="254"/>
        <end position="287"/>
    </location>
</feature>
<evidence type="ECO:0000256" key="7">
    <source>
        <dbReference type="HAMAP-Rule" id="MF_00107"/>
    </source>
</evidence>
<dbReference type="Gene3D" id="3.30.1330.50">
    <property type="entry name" value="2-C-methyl-D-erythritol 2,4-cyclodiphosphate synthase"/>
    <property type="match status" value="1"/>
</dbReference>
<evidence type="ECO:0000256" key="6">
    <source>
        <dbReference type="ARBA" id="ARBA00023239"/>
    </source>
</evidence>
<dbReference type="PANTHER" id="PTHR43181">
    <property type="entry name" value="2-C-METHYL-D-ERYTHRITOL 2,4-CYCLODIPHOSPHATE SYNTHASE, CHLOROPLASTIC"/>
    <property type="match status" value="1"/>
</dbReference>
<dbReference type="GO" id="GO:0046872">
    <property type="term" value="F:metal ion binding"/>
    <property type="evidence" value="ECO:0007669"/>
    <property type="project" value="UniProtKB-KW"/>
</dbReference>
<protein>
    <recommendedName>
        <fullName evidence="3 7">2-C-methyl-D-erythritol 2,4-cyclodiphosphate synthase</fullName>
        <shortName evidence="7">MECDP-synthase</shortName>
        <shortName evidence="7">MECPP-synthase</shortName>
        <shortName evidence="7">MECPS</shortName>
        <ecNumber evidence="3 7">4.6.1.12</ecNumber>
    </recommendedName>
</protein>
<evidence type="ECO:0000256" key="3">
    <source>
        <dbReference type="ARBA" id="ARBA00012579"/>
    </source>
</evidence>
<keyword evidence="4 7" id="KW-0479">Metal-binding</keyword>
<dbReference type="GO" id="GO:0008685">
    <property type="term" value="F:2-C-methyl-D-erythritol 2,4-cyclodiphosphate synthase activity"/>
    <property type="evidence" value="ECO:0007669"/>
    <property type="project" value="UniProtKB-UniRule"/>
</dbReference>
<reference evidence="11" key="1">
    <citation type="submission" date="2020-10" db="EMBL/GenBank/DDBJ databases">
        <authorList>
            <person name="Gilroy R."/>
        </authorList>
    </citation>
    <scope>NUCLEOTIDE SEQUENCE</scope>
    <source>
        <strain evidence="11">10532</strain>
    </source>
</reference>
<feature type="site" description="Transition state stabilizer" evidence="7">
    <location>
        <position position="35"/>
    </location>
</feature>
<comment type="caution">
    <text evidence="11">The sequence shown here is derived from an EMBL/GenBank/DDBJ whole genome shotgun (WGS) entry which is preliminary data.</text>
</comment>
<dbReference type="EMBL" id="JADIMM010000056">
    <property type="protein sequence ID" value="MBO8457385.1"/>
    <property type="molecule type" value="Genomic_DNA"/>
</dbReference>
<evidence type="ECO:0000256" key="9">
    <source>
        <dbReference type="RuleBase" id="RU004395"/>
    </source>
</evidence>
<dbReference type="EC" id="4.6.1.12" evidence="3 7"/>
<proteinExistence type="inferred from homology"/>
<evidence type="ECO:0000256" key="5">
    <source>
        <dbReference type="ARBA" id="ARBA00023229"/>
    </source>
</evidence>
<feature type="binding site" evidence="7">
    <location>
        <begin position="9"/>
        <end position="11"/>
    </location>
    <ligand>
        <name>4-CDP-2-C-methyl-D-erythritol 2-phosphate</name>
        <dbReference type="ChEBI" id="CHEBI:57919"/>
    </ligand>
</feature>
<sequence>MFRVGLGWDLHRLVKGRPLVIGGIRIPYAKGEKAHSDGDVLLHAVTDALLGACGMGDIGSFFPPEDQKWKNADSKFLLKTVWEKIRTGGWELENLDCVLILQKPKILPFRDEIIRSISSILEVPVNRVFFKGKTFEGLECVGKGRAVQSFCTALLSNSSTDKGSQEEKIGTARAAETLKKGKQDLSRVLNNRAGILETSGDYSGAEALYGDLMENHDKSTAGYYNYGLFLLNRGKMEASIGIITEGLSFFPEAEDLWELKGLAEIESGKYKTAVSSFSSAIAVNPGKFSLWNNRGVAFFKLEDYENAVSSFKEALNLNKDDYDIWFNLRDAALITGDTETVALCEKEMKRLETE</sequence>
<comment type="cofactor">
    <cofactor evidence="7">
        <name>a divalent metal cation</name>
        <dbReference type="ChEBI" id="CHEBI:60240"/>
    </cofactor>
    <text evidence="7">Binds 1 divalent metal cation per subunit.</text>
</comment>
<evidence type="ECO:0000259" key="10">
    <source>
        <dbReference type="Pfam" id="PF02542"/>
    </source>
</evidence>
<keyword evidence="5 7" id="KW-0414">Isoprene biosynthesis</keyword>
<dbReference type="InterPro" id="IPR011990">
    <property type="entry name" value="TPR-like_helical_dom_sf"/>
</dbReference>